<organism evidence="1 2">
    <name type="scientific">Rhododendron molle</name>
    <name type="common">Chinese azalea</name>
    <name type="synonym">Azalea mollis</name>
    <dbReference type="NCBI Taxonomy" id="49168"/>
    <lineage>
        <taxon>Eukaryota</taxon>
        <taxon>Viridiplantae</taxon>
        <taxon>Streptophyta</taxon>
        <taxon>Embryophyta</taxon>
        <taxon>Tracheophyta</taxon>
        <taxon>Spermatophyta</taxon>
        <taxon>Magnoliopsida</taxon>
        <taxon>eudicotyledons</taxon>
        <taxon>Gunneridae</taxon>
        <taxon>Pentapetalae</taxon>
        <taxon>asterids</taxon>
        <taxon>Ericales</taxon>
        <taxon>Ericaceae</taxon>
        <taxon>Ericoideae</taxon>
        <taxon>Rhodoreae</taxon>
        <taxon>Rhododendron</taxon>
    </lineage>
</organism>
<protein>
    <submittedName>
        <fullName evidence="1">Uncharacterized protein</fullName>
    </submittedName>
</protein>
<sequence length="146" mass="16054">MAELVGKTVKKEFKGFGFFNGVVNSFDPSPGFFEILYEDGDSEDLEFQEMSSRLENGSASIVNNHQSTCAAADATKKKPWIRRPFGDDSGAVGSTFSGRSKETPTSTTVCLPFVKTVCLDKWWLIKVERDSKGRRGLGVAGFALRE</sequence>
<reference evidence="1" key="1">
    <citation type="submission" date="2022-02" db="EMBL/GenBank/DDBJ databases">
        <title>Plant Genome Project.</title>
        <authorList>
            <person name="Zhang R.-G."/>
        </authorList>
    </citation>
    <scope>NUCLEOTIDE SEQUENCE</scope>
    <source>
        <strain evidence="1">AT1</strain>
    </source>
</reference>
<evidence type="ECO:0000313" key="1">
    <source>
        <dbReference type="EMBL" id="KAI8566972.1"/>
    </source>
</evidence>
<name>A0ACC0PPM3_RHOML</name>
<proteinExistence type="predicted"/>
<evidence type="ECO:0000313" key="2">
    <source>
        <dbReference type="Proteomes" id="UP001062846"/>
    </source>
</evidence>
<comment type="caution">
    <text evidence="1">The sequence shown here is derived from an EMBL/GenBank/DDBJ whole genome shotgun (WGS) entry which is preliminary data.</text>
</comment>
<gene>
    <name evidence="1" type="ORF">RHMOL_Rhmol02G0084600</name>
</gene>
<dbReference type="Proteomes" id="UP001062846">
    <property type="component" value="Chromosome 2"/>
</dbReference>
<dbReference type="EMBL" id="CM046389">
    <property type="protein sequence ID" value="KAI8566972.1"/>
    <property type="molecule type" value="Genomic_DNA"/>
</dbReference>
<accession>A0ACC0PPM3</accession>
<keyword evidence="2" id="KW-1185">Reference proteome</keyword>